<protein>
    <submittedName>
        <fullName evidence="1">Uncharacterized protein</fullName>
    </submittedName>
</protein>
<dbReference type="EMBL" id="JAOPJF010000001">
    <property type="protein sequence ID" value="KAK1150173.1"/>
    <property type="molecule type" value="Genomic_DNA"/>
</dbReference>
<name>A0ACC3BHG0_9EURO</name>
<evidence type="ECO:0000313" key="1">
    <source>
        <dbReference type="EMBL" id="KAK1150173.1"/>
    </source>
</evidence>
<gene>
    <name evidence="1" type="ORF">N8T08_000072</name>
</gene>
<keyword evidence="2" id="KW-1185">Reference proteome</keyword>
<accession>A0ACC3BHG0</accession>
<comment type="caution">
    <text evidence="1">The sequence shown here is derived from an EMBL/GenBank/DDBJ whole genome shotgun (WGS) entry which is preliminary data.</text>
</comment>
<organism evidence="1 2">
    <name type="scientific">Aspergillus melleus</name>
    <dbReference type="NCBI Taxonomy" id="138277"/>
    <lineage>
        <taxon>Eukaryota</taxon>
        <taxon>Fungi</taxon>
        <taxon>Dikarya</taxon>
        <taxon>Ascomycota</taxon>
        <taxon>Pezizomycotina</taxon>
        <taxon>Eurotiomycetes</taxon>
        <taxon>Eurotiomycetidae</taxon>
        <taxon>Eurotiales</taxon>
        <taxon>Aspergillaceae</taxon>
        <taxon>Aspergillus</taxon>
        <taxon>Aspergillus subgen. Circumdati</taxon>
    </lineage>
</organism>
<proteinExistence type="predicted"/>
<dbReference type="Proteomes" id="UP001177260">
    <property type="component" value="Unassembled WGS sequence"/>
</dbReference>
<evidence type="ECO:0000313" key="2">
    <source>
        <dbReference type="Proteomes" id="UP001177260"/>
    </source>
</evidence>
<reference evidence="1 2" key="1">
    <citation type="journal article" date="2023" name="ACS Omega">
        <title>Identification of the Neoaspergillic Acid Biosynthesis Gene Cluster by Establishing an In Vitro CRISPR-Ribonucleoprotein Genetic System in Aspergillus melleus.</title>
        <authorList>
            <person name="Yuan B."/>
            <person name="Grau M.F."/>
            <person name="Murata R.M."/>
            <person name="Torok T."/>
            <person name="Venkateswaran K."/>
            <person name="Stajich J.E."/>
            <person name="Wang C.C.C."/>
        </authorList>
    </citation>
    <scope>NUCLEOTIDE SEQUENCE [LARGE SCALE GENOMIC DNA]</scope>
    <source>
        <strain evidence="1 2">IMV 1140</strain>
    </source>
</reference>
<sequence>MSSPILKYSPDGSGNEGCVTDDALNIIDGWKDDLPTKEDAVTPTDDNFTWPFKRFSNIAKVTKGKVTSSMVNFIKKHLKGTKLIFVVGCTGSGKTTLLGEITGQDLKIENSAKSGTLGYQVLPAVVHGEQYLFVDTAGFGAADIDDREVFEDIMACVCTLGELVSIAGVMFVHDARQQRLAQSEMRTIRWLQCFCGPQFFQKITIVATQWDRLTSEDMDQARDIAKELEVSAFADILLSKYVTSGHLYYHGVDTGDGNGWNALSRINCPKERSKMAADLVRDKYGLRDGIPRLQVLEELASGWGPLETQAAASLFNTYPSSTICVLRYKAVIMNVDEKLRPKQQEVELAASAPKPPQENPTSETSTWKWWEVAKEVAWAFWGFQRTGTTKFTEYRRETPADVWEKMKNWWSGETPPQ</sequence>